<dbReference type="Gene3D" id="3.30.1330.40">
    <property type="entry name" value="RutC-like"/>
    <property type="match status" value="1"/>
</dbReference>
<proteinExistence type="predicted"/>
<protein>
    <submittedName>
        <fullName evidence="2">RidA family protein</fullName>
    </submittedName>
</protein>
<name>A0ABY4U1V8_9SPHN</name>
<dbReference type="PANTHER" id="PTHR43760:SF1">
    <property type="entry name" value="ENDORIBONUCLEASE L-PSP_CHORISMATE MUTASE-LIKE DOMAIN-CONTAINING PROTEIN"/>
    <property type="match status" value="1"/>
</dbReference>
<dbReference type="CDD" id="cd02199">
    <property type="entry name" value="YjgF_YER057c_UK114_like_1"/>
    <property type="match status" value="1"/>
</dbReference>
<reference evidence="2 3" key="1">
    <citation type="submission" date="2022-06" db="EMBL/GenBank/DDBJ databases">
        <authorList>
            <person name="Liu G."/>
        </authorList>
    </citation>
    <scope>NUCLEOTIDE SEQUENCE [LARGE SCALE GENOMIC DNA]</scope>
    <source>
        <strain evidence="2 3">E4</strain>
    </source>
</reference>
<dbReference type="PANTHER" id="PTHR43760">
    <property type="entry name" value="ENDORIBONUCLEASE-RELATED"/>
    <property type="match status" value="1"/>
</dbReference>
<accession>A0ABY4U1V8</accession>
<dbReference type="Proteomes" id="UP001056619">
    <property type="component" value="Chromosome"/>
</dbReference>
<evidence type="ECO:0000313" key="2">
    <source>
        <dbReference type="EMBL" id="USA60093.1"/>
    </source>
</evidence>
<dbReference type="Pfam" id="PF14588">
    <property type="entry name" value="YjgF_endoribonc"/>
    <property type="match status" value="1"/>
</dbReference>
<dbReference type="EMBL" id="CP098494">
    <property type="protein sequence ID" value="USA60093.1"/>
    <property type="molecule type" value="Genomic_DNA"/>
</dbReference>
<dbReference type="InterPro" id="IPR013813">
    <property type="entry name" value="Endoribo_LPSP/chorism_mut-like"/>
</dbReference>
<organism evidence="2 3">
    <name type="scientific">Qipengyuania citrea</name>
    <dbReference type="NCBI Taxonomy" id="225971"/>
    <lineage>
        <taxon>Bacteria</taxon>
        <taxon>Pseudomonadati</taxon>
        <taxon>Pseudomonadota</taxon>
        <taxon>Alphaproteobacteria</taxon>
        <taxon>Sphingomonadales</taxon>
        <taxon>Erythrobacteraceae</taxon>
        <taxon>Qipengyuania</taxon>
    </lineage>
</organism>
<dbReference type="SUPFAM" id="SSF55298">
    <property type="entry name" value="YjgF-like"/>
    <property type="match status" value="1"/>
</dbReference>
<dbReference type="RefSeq" id="WP_222828739.1">
    <property type="nucleotide sequence ID" value="NZ_CP098494.1"/>
</dbReference>
<sequence length="154" mass="16014">MDDNNLRLLQPGIVLPCMPSPVANYSPASNHTDALTFSGKLPRSVRIMVPGQIDKDLSINEGVAVARMCETAFPATVKVALGGDLGRIERSLTLNGFANATDDLEANPQVIDCALDLNAAAFEEAGQHCRKAAGLPSFSLGAAVEASASFAVCG</sequence>
<feature type="domain" description="Endoribonuclease L-PSP/chorismate mutase-like" evidence="1">
    <location>
        <begin position="7"/>
        <end position="137"/>
    </location>
</feature>
<keyword evidence="3" id="KW-1185">Reference proteome</keyword>
<evidence type="ECO:0000259" key="1">
    <source>
        <dbReference type="Pfam" id="PF14588"/>
    </source>
</evidence>
<evidence type="ECO:0000313" key="3">
    <source>
        <dbReference type="Proteomes" id="UP001056619"/>
    </source>
</evidence>
<dbReference type="InterPro" id="IPR035959">
    <property type="entry name" value="RutC-like_sf"/>
</dbReference>
<gene>
    <name evidence="2" type="ORF">NCF85_08135</name>
</gene>